<dbReference type="HOGENOM" id="CLU_001265_59_9_9"/>
<feature type="transmembrane region" description="Helical" evidence="6">
    <location>
        <begin position="20"/>
        <end position="40"/>
    </location>
</feature>
<comment type="caution">
    <text evidence="8">The sequence shown here is derived from an EMBL/GenBank/DDBJ whole genome shotgun (WGS) entry which is preliminary data.</text>
</comment>
<feature type="transmembrane region" description="Helical" evidence="6">
    <location>
        <begin position="148"/>
        <end position="171"/>
    </location>
</feature>
<feature type="transmembrane region" description="Helical" evidence="6">
    <location>
        <begin position="371"/>
        <end position="395"/>
    </location>
</feature>
<feature type="transmembrane region" description="Helical" evidence="6">
    <location>
        <begin position="177"/>
        <end position="199"/>
    </location>
</feature>
<feature type="transmembrane region" description="Helical" evidence="6">
    <location>
        <begin position="401"/>
        <end position="422"/>
    </location>
</feature>
<keyword evidence="4 6" id="KW-1133">Transmembrane helix</keyword>
<dbReference type="AlphaFoldDB" id="W7S4V0"/>
<organism evidence="8 9">
    <name type="scientific">Lysinibacillus sphaericus CBAM5</name>
    <dbReference type="NCBI Taxonomy" id="1400869"/>
    <lineage>
        <taxon>Bacteria</taxon>
        <taxon>Bacillati</taxon>
        <taxon>Bacillota</taxon>
        <taxon>Bacilli</taxon>
        <taxon>Bacillales</taxon>
        <taxon>Bacillaceae</taxon>
        <taxon>Lysinibacillus</taxon>
    </lineage>
</organism>
<sequence>MLFRVTLTRRVGGMMKRIHYSWFILVVTFFSIIVAGITMSSSGVFIDSLEKEFQWDRSTIALAFAVSLFLYGISGPFMAALLDVIGLKKMMISAMSTLVLGMILTFFMNQSWQLIIIWGGIIGLGASLFLTVLSPYVANHWFVKRRGLAVGILTASTATGQLILLPVLAIIIDHYSWRWAIGFILLLSIVMLIMIAIFIKNKPQDLGLTPYGQEEIFDKQHVQLKKNPISIAFNGLLEAVKVKTFWLLAGSFFICGLSTSGLIGTHFVSYCISFGIPLVTAASLLSFMGVFNLLGTTASGWLSDRFDNRWLLFWYYLLRGASLLLLPYALAQGSFVLLTIFTIFYGLDWIATVPPTISITRQIFGVQKSSIIYGWIFASHQAGAAVAAYGGGLIYKFFNSYTWAFFLAGMFCTLAGLFVIMVKKQTSQQAQTN</sequence>
<dbReference type="SUPFAM" id="SSF103473">
    <property type="entry name" value="MFS general substrate transporter"/>
    <property type="match status" value="1"/>
</dbReference>
<evidence type="ECO:0000256" key="3">
    <source>
        <dbReference type="ARBA" id="ARBA00022692"/>
    </source>
</evidence>
<evidence type="ECO:0000313" key="9">
    <source>
        <dbReference type="Proteomes" id="UP000023555"/>
    </source>
</evidence>
<keyword evidence="5 6" id="KW-0472">Membrane</keyword>
<feature type="transmembrane region" description="Helical" evidence="6">
    <location>
        <begin position="115"/>
        <end position="136"/>
    </location>
</feature>
<dbReference type="GO" id="GO:0005886">
    <property type="term" value="C:plasma membrane"/>
    <property type="evidence" value="ECO:0007669"/>
    <property type="project" value="UniProtKB-SubCell"/>
</dbReference>
<evidence type="ECO:0000256" key="4">
    <source>
        <dbReference type="ARBA" id="ARBA00022989"/>
    </source>
</evidence>
<dbReference type="Gene3D" id="1.20.1250.20">
    <property type="entry name" value="MFS general substrate transporter like domains"/>
    <property type="match status" value="2"/>
</dbReference>
<feature type="domain" description="Major facilitator superfamily (MFS) profile" evidence="7">
    <location>
        <begin position="24"/>
        <end position="427"/>
    </location>
</feature>
<gene>
    <name evidence="8" type="ORF">P799_14750</name>
</gene>
<dbReference type="Pfam" id="PF07690">
    <property type="entry name" value="MFS_1"/>
    <property type="match status" value="1"/>
</dbReference>
<feature type="transmembrane region" description="Helical" evidence="6">
    <location>
        <begin position="245"/>
        <end position="268"/>
    </location>
</feature>
<dbReference type="PROSITE" id="PS50850">
    <property type="entry name" value="MFS"/>
    <property type="match status" value="1"/>
</dbReference>
<dbReference type="PANTHER" id="PTHR11360:SF284">
    <property type="entry name" value="EG:103B4.3 PROTEIN-RELATED"/>
    <property type="match status" value="1"/>
</dbReference>
<name>W7S4V0_LYSSH</name>
<reference evidence="8 9" key="1">
    <citation type="journal article" date="2015" name="Stand. Genomic Sci.">
        <title>Genome sequence and description of the mosquitocidal and heavy metal tolerant strain Lysinibacillus sphaericus CBAM5.</title>
        <authorList>
            <person name="Pena-Montenegro T.D."/>
            <person name="Lozano L."/>
            <person name="Dussan J."/>
        </authorList>
    </citation>
    <scope>NUCLEOTIDE SEQUENCE [LARGE SCALE GENOMIC DNA]</scope>
    <source>
        <strain evidence="8">CBAM5</strain>
    </source>
</reference>
<protein>
    <submittedName>
        <fullName evidence="8">MFS transporter</fullName>
    </submittedName>
</protein>
<evidence type="ECO:0000256" key="5">
    <source>
        <dbReference type="ARBA" id="ARBA00023136"/>
    </source>
</evidence>
<evidence type="ECO:0000256" key="6">
    <source>
        <dbReference type="SAM" id="Phobius"/>
    </source>
</evidence>
<dbReference type="EMBL" id="AYKQ01000009">
    <property type="protein sequence ID" value="EWH33271.1"/>
    <property type="molecule type" value="Genomic_DNA"/>
</dbReference>
<keyword evidence="3 6" id="KW-0812">Transmembrane</keyword>
<feature type="transmembrane region" description="Helical" evidence="6">
    <location>
        <begin position="335"/>
        <end position="359"/>
    </location>
</feature>
<feature type="transmembrane region" description="Helical" evidence="6">
    <location>
        <begin position="310"/>
        <end position="329"/>
    </location>
</feature>
<keyword evidence="2" id="KW-0813">Transport</keyword>
<evidence type="ECO:0000256" key="2">
    <source>
        <dbReference type="ARBA" id="ARBA00022448"/>
    </source>
</evidence>
<feature type="transmembrane region" description="Helical" evidence="6">
    <location>
        <begin position="274"/>
        <end position="298"/>
    </location>
</feature>
<feature type="transmembrane region" description="Helical" evidence="6">
    <location>
        <begin position="91"/>
        <end position="109"/>
    </location>
</feature>
<dbReference type="Proteomes" id="UP000023555">
    <property type="component" value="Unassembled WGS sequence"/>
</dbReference>
<dbReference type="InterPro" id="IPR050327">
    <property type="entry name" value="Proton-linked_MCT"/>
</dbReference>
<dbReference type="PANTHER" id="PTHR11360">
    <property type="entry name" value="MONOCARBOXYLATE TRANSPORTER"/>
    <property type="match status" value="1"/>
</dbReference>
<proteinExistence type="predicted"/>
<dbReference type="InterPro" id="IPR020846">
    <property type="entry name" value="MFS_dom"/>
</dbReference>
<dbReference type="InterPro" id="IPR011701">
    <property type="entry name" value="MFS"/>
</dbReference>
<comment type="subcellular location">
    <subcellularLocation>
        <location evidence="1">Cell membrane</location>
        <topology evidence="1">Multi-pass membrane protein</topology>
    </subcellularLocation>
</comment>
<dbReference type="InterPro" id="IPR036259">
    <property type="entry name" value="MFS_trans_sf"/>
</dbReference>
<feature type="transmembrane region" description="Helical" evidence="6">
    <location>
        <begin position="60"/>
        <end position="84"/>
    </location>
</feature>
<accession>W7S4V0</accession>
<dbReference type="GO" id="GO:0022857">
    <property type="term" value="F:transmembrane transporter activity"/>
    <property type="evidence" value="ECO:0007669"/>
    <property type="project" value="InterPro"/>
</dbReference>
<dbReference type="CDD" id="cd17355">
    <property type="entry name" value="MFS_YcxA_like"/>
    <property type="match status" value="1"/>
</dbReference>
<evidence type="ECO:0000256" key="1">
    <source>
        <dbReference type="ARBA" id="ARBA00004651"/>
    </source>
</evidence>
<evidence type="ECO:0000259" key="7">
    <source>
        <dbReference type="PROSITE" id="PS50850"/>
    </source>
</evidence>
<evidence type="ECO:0000313" key="8">
    <source>
        <dbReference type="EMBL" id="EWH33271.1"/>
    </source>
</evidence>